<protein>
    <submittedName>
        <fullName evidence="1">RelE toxin of RelE</fullName>
    </submittedName>
</protein>
<organism evidence="1 2">
    <name type="scientific">Candidatus Electrothrix marina</name>
    <dbReference type="NCBI Taxonomy" id="1859130"/>
    <lineage>
        <taxon>Bacteria</taxon>
        <taxon>Pseudomonadati</taxon>
        <taxon>Thermodesulfobacteriota</taxon>
        <taxon>Desulfobulbia</taxon>
        <taxon>Desulfobulbales</taxon>
        <taxon>Desulfobulbaceae</taxon>
        <taxon>Candidatus Electrothrix</taxon>
    </lineage>
</organism>
<dbReference type="AlphaFoldDB" id="A0A444J724"/>
<proteinExistence type="predicted"/>
<dbReference type="Proteomes" id="UP000286862">
    <property type="component" value="Unassembled WGS sequence"/>
</dbReference>
<dbReference type="InterPro" id="IPR009387">
    <property type="entry name" value="HigB-2"/>
</dbReference>
<evidence type="ECO:0000313" key="1">
    <source>
        <dbReference type="EMBL" id="RWX48863.1"/>
    </source>
</evidence>
<gene>
    <name evidence="1" type="ORF">VT99_10494</name>
</gene>
<comment type="caution">
    <text evidence="1">The sequence shown here is derived from an EMBL/GenBank/DDBJ whole genome shotgun (WGS) entry which is preliminary data.</text>
</comment>
<evidence type="ECO:0000313" key="2">
    <source>
        <dbReference type="Proteomes" id="UP000286862"/>
    </source>
</evidence>
<dbReference type="EMBL" id="MTKQ01000049">
    <property type="protein sequence ID" value="RWX48863.1"/>
    <property type="molecule type" value="Genomic_DNA"/>
</dbReference>
<sequence>MASYTSEPYNKGVLFIEAPIFSKLVYDYLGEDEYAALQWTLAVRPEQGKIIPGSGGLRKIRWAAKGKGKRGGTRIIYYWQQAGREIWLLTIYAKNEAENIPAHILKRLKEAMEQ</sequence>
<reference evidence="1 2" key="1">
    <citation type="submission" date="2017-01" db="EMBL/GenBank/DDBJ databases">
        <title>The cable genome- insights into the physiology and evolution of filamentous bacteria capable of sulfide oxidation via long distance electron transfer.</title>
        <authorList>
            <person name="Schreiber L."/>
            <person name="Bjerg J.T."/>
            <person name="Boggild A."/>
            <person name="Van De Vossenberg J."/>
            <person name="Meysman F."/>
            <person name="Nielsen L.P."/>
            <person name="Schramm A."/>
            <person name="Kjeldsen K.U."/>
        </authorList>
    </citation>
    <scope>NUCLEOTIDE SEQUENCE [LARGE SCALE GENOMIC DNA]</scope>
    <source>
        <strain evidence="1">A2</strain>
    </source>
</reference>
<accession>A0A444J724</accession>
<name>A0A444J724_9BACT</name>
<dbReference type="PIRSF" id="PIRSF039032">
    <property type="entry name" value="HigB-2"/>
    <property type="match status" value="1"/>
</dbReference>